<proteinExistence type="predicted"/>
<name>A0A8S1YMF0_9CILI</name>
<dbReference type="SMART" id="SM00320">
    <property type="entry name" value="WD40"/>
    <property type="match status" value="1"/>
</dbReference>
<comment type="caution">
    <text evidence="2">The sequence shown here is derived from an EMBL/GenBank/DDBJ whole genome shotgun (WGS) entry which is preliminary data.</text>
</comment>
<gene>
    <name evidence="2" type="ORF">PPENT_87.1.T3010001</name>
</gene>
<evidence type="ECO:0000256" key="1">
    <source>
        <dbReference type="PROSITE-ProRule" id="PRU00221"/>
    </source>
</evidence>
<dbReference type="PANTHER" id="PTHR45333">
    <property type="entry name" value="MEMBRANE PROTEIN-RELATED"/>
    <property type="match status" value="1"/>
</dbReference>
<keyword evidence="1" id="KW-0853">WD repeat</keyword>
<dbReference type="InterPro" id="IPR001680">
    <property type="entry name" value="WD40_rpt"/>
</dbReference>
<feature type="repeat" description="WD" evidence="1">
    <location>
        <begin position="157"/>
        <end position="192"/>
    </location>
</feature>
<dbReference type="EMBL" id="CAJJDO010000301">
    <property type="protein sequence ID" value="CAD8215060.1"/>
    <property type="molecule type" value="Genomic_DNA"/>
</dbReference>
<evidence type="ECO:0000313" key="2">
    <source>
        <dbReference type="EMBL" id="CAD8215060.1"/>
    </source>
</evidence>
<keyword evidence="3" id="KW-1185">Reference proteome</keyword>
<dbReference type="Proteomes" id="UP000689195">
    <property type="component" value="Unassembled WGS sequence"/>
</dbReference>
<dbReference type="AlphaFoldDB" id="A0A8S1YMF0"/>
<protein>
    <submittedName>
        <fullName evidence="2">Uncharacterized protein</fullName>
    </submittedName>
</protein>
<dbReference type="PROSITE" id="PS50294">
    <property type="entry name" value="WD_REPEATS_REGION"/>
    <property type="match status" value="1"/>
</dbReference>
<evidence type="ECO:0000313" key="3">
    <source>
        <dbReference type="Proteomes" id="UP000689195"/>
    </source>
</evidence>
<dbReference type="PANTHER" id="PTHR45333:SF1">
    <property type="entry name" value="CHROMOSOME UNDETERMINED SCAFFOLD_625, WHOLE GENOME SHOTGUN SEQUENCE"/>
    <property type="match status" value="1"/>
</dbReference>
<sequence length="192" mass="22630">MHRSFKRRKYKTLLCHSRNIQKGESYRDIFLIIKIKNSWSFNKLDYSSEENQEQIKDLINRIQDKRRIIEFLQFLVYLTSMDNTLIQCGSNSLHTLVQFRMKVELSNNNFENIKIQMFLSQEVILLGVILVNLNLILTTQVEQILMEHYCLIVNGTTQEFTSFAYTVCFSHDGNTLDSGSGDNSIRLWDFKI</sequence>
<dbReference type="PROSITE" id="PS50082">
    <property type="entry name" value="WD_REPEATS_2"/>
    <property type="match status" value="1"/>
</dbReference>
<reference evidence="2" key="1">
    <citation type="submission" date="2021-01" db="EMBL/GenBank/DDBJ databases">
        <authorList>
            <consortium name="Genoscope - CEA"/>
            <person name="William W."/>
        </authorList>
    </citation>
    <scope>NUCLEOTIDE SEQUENCE</scope>
</reference>
<organism evidence="2 3">
    <name type="scientific">Paramecium pentaurelia</name>
    <dbReference type="NCBI Taxonomy" id="43138"/>
    <lineage>
        <taxon>Eukaryota</taxon>
        <taxon>Sar</taxon>
        <taxon>Alveolata</taxon>
        <taxon>Ciliophora</taxon>
        <taxon>Intramacronucleata</taxon>
        <taxon>Oligohymenophorea</taxon>
        <taxon>Peniculida</taxon>
        <taxon>Parameciidae</taxon>
        <taxon>Paramecium</taxon>
    </lineage>
</organism>
<accession>A0A8S1YMF0</accession>